<dbReference type="PRINTS" id="PR00722">
    <property type="entry name" value="CHYMOTRYPSIN"/>
</dbReference>
<reference evidence="4" key="1">
    <citation type="submission" date="2019-08" db="EMBL/GenBank/DDBJ databases">
        <title>The genome of the North American firefly Photinus pyralis.</title>
        <authorList>
            <consortium name="Photinus pyralis genome working group"/>
            <person name="Fallon T.R."/>
            <person name="Sander Lower S.E."/>
            <person name="Weng J.-K."/>
        </authorList>
    </citation>
    <scope>NUCLEOTIDE SEQUENCE</scope>
    <source>
        <strain evidence="4">TRF0915ILg1</strain>
        <tissue evidence="4">Whole body</tissue>
    </source>
</reference>
<dbReference type="EMBL" id="VTPC01001076">
    <property type="protein sequence ID" value="KAF2903234.1"/>
    <property type="molecule type" value="Genomic_DNA"/>
</dbReference>
<dbReference type="InterPro" id="IPR043504">
    <property type="entry name" value="Peptidase_S1_PA_chymotrypsin"/>
</dbReference>
<evidence type="ECO:0000256" key="2">
    <source>
        <dbReference type="ARBA" id="ARBA00024195"/>
    </source>
</evidence>
<comment type="similarity">
    <text evidence="2">Belongs to the peptidase S1 family. CLIP subfamily.</text>
</comment>
<organism evidence="4 5">
    <name type="scientific">Ignelater luminosus</name>
    <name type="common">Cucubano</name>
    <name type="synonym">Pyrophorus luminosus</name>
    <dbReference type="NCBI Taxonomy" id="2038154"/>
    <lineage>
        <taxon>Eukaryota</taxon>
        <taxon>Metazoa</taxon>
        <taxon>Ecdysozoa</taxon>
        <taxon>Arthropoda</taxon>
        <taxon>Hexapoda</taxon>
        <taxon>Insecta</taxon>
        <taxon>Pterygota</taxon>
        <taxon>Neoptera</taxon>
        <taxon>Endopterygota</taxon>
        <taxon>Coleoptera</taxon>
        <taxon>Polyphaga</taxon>
        <taxon>Elateriformia</taxon>
        <taxon>Elateroidea</taxon>
        <taxon>Elateridae</taxon>
        <taxon>Agrypninae</taxon>
        <taxon>Pyrophorini</taxon>
        <taxon>Ignelater</taxon>
    </lineage>
</organism>
<comment type="caution">
    <text evidence="4">The sequence shown here is derived from an EMBL/GenBank/DDBJ whole genome shotgun (WGS) entry which is preliminary data.</text>
</comment>
<dbReference type="Gene3D" id="2.40.10.10">
    <property type="entry name" value="Trypsin-like serine proteases"/>
    <property type="match status" value="2"/>
</dbReference>
<evidence type="ECO:0000313" key="4">
    <source>
        <dbReference type="EMBL" id="KAF2903234.1"/>
    </source>
</evidence>
<feature type="domain" description="Peptidase S1" evidence="3">
    <location>
        <begin position="1"/>
        <end position="193"/>
    </location>
</feature>
<dbReference type="InterPro" id="IPR001314">
    <property type="entry name" value="Peptidase_S1A"/>
</dbReference>
<evidence type="ECO:0000256" key="1">
    <source>
        <dbReference type="ARBA" id="ARBA00023157"/>
    </source>
</evidence>
<dbReference type="GO" id="GO:0004252">
    <property type="term" value="F:serine-type endopeptidase activity"/>
    <property type="evidence" value="ECO:0007669"/>
    <property type="project" value="InterPro"/>
</dbReference>
<dbReference type="InterPro" id="IPR009003">
    <property type="entry name" value="Peptidase_S1_PA"/>
</dbReference>
<keyword evidence="1" id="KW-1015">Disulfide bond</keyword>
<dbReference type="AlphaFoldDB" id="A0A8K0DCH4"/>
<dbReference type="OrthoDB" id="9981647at2759"/>
<sequence length="193" mass="21723">MYIDIFSTGIRLGDYNVKNTTDCVDTTGITECSDPLEEFGIEKVIIHPKFVHNYSKNENDIALIRLDRTVTYTDYIRPICLPLHGTKLAEVGDTLLMTGWGNKDDNKPLAEIKKKVQSKLISDEECTNFQLYGRYLTKDHFCTKDIEQNNDFSCKGDTGGPVMYSSNLQWHQEGVISFSASGCGTVNPNVHTK</sequence>
<name>A0A8K0DCH4_IGNLU</name>
<dbReference type="Proteomes" id="UP000801492">
    <property type="component" value="Unassembled WGS sequence"/>
</dbReference>
<dbReference type="Pfam" id="PF00089">
    <property type="entry name" value="Trypsin"/>
    <property type="match status" value="1"/>
</dbReference>
<evidence type="ECO:0000313" key="5">
    <source>
        <dbReference type="Proteomes" id="UP000801492"/>
    </source>
</evidence>
<dbReference type="GO" id="GO:0006508">
    <property type="term" value="P:proteolysis"/>
    <property type="evidence" value="ECO:0007669"/>
    <property type="project" value="InterPro"/>
</dbReference>
<dbReference type="CDD" id="cd00190">
    <property type="entry name" value="Tryp_SPc"/>
    <property type="match status" value="1"/>
</dbReference>
<protein>
    <recommendedName>
        <fullName evidence="3">Peptidase S1 domain-containing protein</fullName>
    </recommendedName>
</protein>
<keyword evidence="5" id="KW-1185">Reference proteome</keyword>
<dbReference type="PANTHER" id="PTHR24256">
    <property type="entry name" value="TRYPTASE-RELATED"/>
    <property type="match status" value="1"/>
</dbReference>
<proteinExistence type="inferred from homology"/>
<dbReference type="SUPFAM" id="SSF50494">
    <property type="entry name" value="Trypsin-like serine proteases"/>
    <property type="match status" value="1"/>
</dbReference>
<dbReference type="SMART" id="SM00020">
    <property type="entry name" value="Tryp_SPc"/>
    <property type="match status" value="1"/>
</dbReference>
<evidence type="ECO:0000259" key="3">
    <source>
        <dbReference type="PROSITE" id="PS50240"/>
    </source>
</evidence>
<dbReference type="InterPro" id="IPR051487">
    <property type="entry name" value="Ser/Thr_Proteases_Immune/Dev"/>
</dbReference>
<gene>
    <name evidence="4" type="ORF">ILUMI_02948</name>
</gene>
<dbReference type="PROSITE" id="PS50240">
    <property type="entry name" value="TRYPSIN_DOM"/>
    <property type="match status" value="1"/>
</dbReference>
<accession>A0A8K0DCH4</accession>
<dbReference type="InterPro" id="IPR001254">
    <property type="entry name" value="Trypsin_dom"/>
</dbReference>